<feature type="domain" description="Acyl-CoA dehydrogenase/oxidase C-terminal" evidence="5">
    <location>
        <begin position="242"/>
        <end position="368"/>
    </location>
</feature>
<dbReference type="EMBL" id="CP022684">
    <property type="protein sequence ID" value="AUM14747.1"/>
    <property type="molecule type" value="Genomic_DNA"/>
</dbReference>
<dbReference type="InterPro" id="IPR013786">
    <property type="entry name" value="AcylCoA_DH/ox_N"/>
</dbReference>
<dbReference type="PANTHER" id="PTHR43884">
    <property type="entry name" value="ACYL-COA DEHYDROGENASE"/>
    <property type="match status" value="1"/>
</dbReference>
<dbReference type="PANTHER" id="PTHR43884:SF12">
    <property type="entry name" value="ISOVALERYL-COA DEHYDROGENASE, MITOCHONDRIAL-RELATED"/>
    <property type="match status" value="1"/>
</dbReference>
<keyword evidence="4" id="KW-0274">FAD</keyword>
<dbReference type="OrthoDB" id="142556at2"/>
<dbReference type="Pfam" id="PF00441">
    <property type="entry name" value="Acyl-CoA_dh_1"/>
    <property type="match status" value="1"/>
</dbReference>
<reference evidence="8" key="1">
    <citation type="submission" date="2017-08" db="EMBL/GenBank/DDBJ databases">
        <title>Direct submision.</title>
        <authorList>
            <person name="Kim S.-J."/>
            <person name="Rhee S.-K."/>
        </authorList>
    </citation>
    <scope>NUCLEOTIDE SEQUENCE [LARGE SCALE GENOMIC DNA]</scope>
    <source>
        <strain evidence="8">GI5</strain>
    </source>
</reference>
<accession>A0A2K9LR54</accession>
<organism evidence="7 8">
    <name type="scientific">Ketobacter alkanivorans</name>
    <dbReference type="NCBI Taxonomy" id="1917421"/>
    <lineage>
        <taxon>Bacteria</taxon>
        <taxon>Pseudomonadati</taxon>
        <taxon>Pseudomonadota</taxon>
        <taxon>Gammaproteobacteria</taxon>
        <taxon>Pseudomonadales</taxon>
        <taxon>Ketobacteraceae</taxon>
        <taxon>Ketobacter</taxon>
    </lineage>
</organism>
<protein>
    <submittedName>
        <fullName evidence="7">Oxidoreductase</fullName>
    </submittedName>
</protein>
<name>A0A2K9LR54_9GAMM</name>
<dbReference type="Proteomes" id="UP000235116">
    <property type="component" value="Chromosome"/>
</dbReference>
<evidence type="ECO:0000259" key="6">
    <source>
        <dbReference type="Pfam" id="PF02771"/>
    </source>
</evidence>
<dbReference type="SUPFAM" id="SSF47203">
    <property type="entry name" value="Acyl-CoA dehydrogenase C-terminal domain-like"/>
    <property type="match status" value="1"/>
</dbReference>
<dbReference type="SUPFAM" id="SSF56645">
    <property type="entry name" value="Acyl-CoA dehydrogenase NM domain-like"/>
    <property type="match status" value="1"/>
</dbReference>
<evidence type="ECO:0000313" key="8">
    <source>
        <dbReference type="Proteomes" id="UP000235116"/>
    </source>
</evidence>
<evidence type="ECO:0000259" key="5">
    <source>
        <dbReference type="Pfam" id="PF00441"/>
    </source>
</evidence>
<dbReference type="KEGG" id="kak:Kalk_20965"/>
<evidence type="ECO:0000256" key="2">
    <source>
        <dbReference type="ARBA" id="ARBA00009347"/>
    </source>
</evidence>
<dbReference type="Gene3D" id="2.40.110.10">
    <property type="entry name" value="Butyryl-CoA Dehydrogenase, subunit A, domain 2"/>
    <property type="match status" value="1"/>
</dbReference>
<comment type="similarity">
    <text evidence="2">Belongs to the acyl-CoA dehydrogenase family.</text>
</comment>
<dbReference type="InterPro" id="IPR046373">
    <property type="entry name" value="Acyl-CoA_Oxase/DH_mid-dom_sf"/>
</dbReference>
<dbReference type="AlphaFoldDB" id="A0A2K9LR54"/>
<dbReference type="Gene3D" id="1.10.540.10">
    <property type="entry name" value="Acyl-CoA dehydrogenase/oxidase, N-terminal domain"/>
    <property type="match status" value="1"/>
</dbReference>
<dbReference type="InterPro" id="IPR009100">
    <property type="entry name" value="AcylCoA_DH/oxidase_NM_dom_sf"/>
</dbReference>
<dbReference type="Pfam" id="PF02771">
    <property type="entry name" value="Acyl-CoA_dh_N"/>
    <property type="match status" value="1"/>
</dbReference>
<dbReference type="InterPro" id="IPR009075">
    <property type="entry name" value="AcylCo_DH/oxidase_C"/>
</dbReference>
<evidence type="ECO:0000256" key="1">
    <source>
        <dbReference type="ARBA" id="ARBA00001974"/>
    </source>
</evidence>
<feature type="domain" description="Acyl-CoA dehydrogenase/oxidase N-terminal" evidence="6">
    <location>
        <begin position="14"/>
        <end position="125"/>
    </location>
</feature>
<dbReference type="GO" id="GO:0003995">
    <property type="term" value="F:acyl-CoA dehydrogenase activity"/>
    <property type="evidence" value="ECO:0007669"/>
    <property type="project" value="TreeGrafter"/>
</dbReference>
<proteinExistence type="inferred from homology"/>
<gene>
    <name evidence="7" type="ORF">Kalk_20965</name>
</gene>
<evidence type="ECO:0000256" key="3">
    <source>
        <dbReference type="ARBA" id="ARBA00022630"/>
    </source>
</evidence>
<dbReference type="RefSeq" id="WP_101896116.1">
    <property type="nucleotide sequence ID" value="NZ_CP022684.1"/>
</dbReference>
<dbReference type="Gene3D" id="1.20.140.10">
    <property type="entry name" value="Butyryl-CoA Dehydrogenase, subunit A, domain 3"/>
    <property type="match status" value="1"/>
</dbReference>
<keyword evidence="8" id="KW-1185">Reference proteome</keyword>
<dbReference type="InterPro" id="IPR036250">
    <property type="entry name" value="AcylCo_DH-like_C"/>
</dbReference>
<dbReference type="GO" id="GO:0050660">
    <property type="term" value="F:flavin adenine dinucleotide binding"/>
    <property type="evidence" value="ECO:0007669"/>
    <property type="project" value="InterPro"/>
</dbReference>
<evidence type="ECO:0000256" key="4">
    <source>
        <dbReference type="ARBA" id="ARBA00022827"/>
    </source>
</evidence>
<keyword evidence="3" id="KW-0285">Flavoprotein</keyword>
<comment type="cofactor">
    <cofactor evidence="1">
        <name>FAD</name>
        <dbReference type="ChEBI" id="CHEBI:57692"/>
    </cofactor>
</comment>
<dbReference type="InterPro" id="IPR037069">
    <property type="entry name" value="AcylCoA_DH/ox_N_sf"/>
</dbReference>
<sequence length="371" mass="39800">MSEHQPACFDLTLTEEQRITRESIRRFVESQIKSIARDVDEAAAVPQNFYDSVNELGLSLMPIPEALGGAGMPRSPVSNMLNAEDLGQGDMSLAIGALTPLSFINAVLDHGTEDQQEAYLTPLAAETFQAATIALMEPRATFESSDLKTVATPVADGYSLTGVKTLVPLAAQSKFIMVIAAVAGEDGSAAFVVDAGAGDVAGMTMVEESFMGLRPLSLSRIELADVVVPETARINIDVARLLDLSSIGLAAVAVGCCQAVLDYVVPYVNDRTAFGEPISHRQSVAFMVADMATELEAMRLLVYRAASRAEQGLAFHENAYWCRIFCAEKAMEIGTNGVQLLGGHGFIREHPVEMWYRNLRAAALLQGAVVI</sequence>
<evidence type="ECO:0000313" key="7">
    <source>
        <dbReference type="EMBL" id="AUM14747.1"/>
    </source>
</evidence>